<organism evidence="4 5">
    <name type="scientific">Caulobacter rhizosphaerae</name>
    <dbReference type="NCBI Taxonomy" id="2010972"/>
    <lineage>
        <taxon>Bacteria</taxon>
        <taxon>Pseudomonadati</taxon>
        <taxon>Pseudomonadota</taxon>
        <taxon>Alphaproteobacteria</taxon>
        <taxon>Caulobacterales</taxon>
        <taxon>Caulobacteraceae</taxon>
        <taxon>Caulobacter</taxon>
    </lineage>
</organism>
<keyword evidence="2" id="KW-0732">Signal</keyword>
<name>A0ABU1MXC2_9CAUL</name>
<dbReference type="InterPro" id="IPR036709">
    <property type="entry name" value="Autotransporte_beta_dom_sf"/>
</dbReference>
<feature type="domain" description="Autotransporter" evidence="3">
    <location>
        <begin position="801"/>
        <end position="1097"/>
    </location>
</feature>
<sequence>MQRKVLVATVATAPLLAMAFGAYAETVINTARTTPIATATATSAGAADDVKVDTGGGITLTTAGPLVTLNSNNKVTLGGNGLTTVGVDNSTGVLIQGGTTGSVTNNAAIGLTEDYTPTDTDGDGDVDGVFAKGANRYGVRLVGPGVFTGDIVQGSTGSIAIEGNNSAGVSLESGLVGNLTTAGSITVTGDNAYGVHVAGPVTGKVTQSGSVSVLGQNAVGVALDDNVTGAFAIQGAVSATGYRYTTRPAETSVVKLDADDLLQGGPAVRVAGDVTGGVLLNGPTGSTAVNGTTTTTTTISSSTTGTGSITAIGGAPALLIGSDTRAVTIGAVGAADNAYGLLAKGAISANGVYDKVAATGVQIGGQTGQTTTLVGGARFDSSVSTSAREANATGVNLTAGAAVPSLWNRGAISAVSSSYAGSGLTGDARGLVVNAGANLANLTNSGNITATRSGETGDAIAVLDTSGTLKTITNSGAIIAQVAAPTVKADGTTTTTAKATGAAVALDLSASTGGVTLTQAAPVSTTVTTTYPSTDTVTTATSTSTTVTPTIVGAIRFGSGADTFDVQTGNVVGDLSFGAGADTLNIGGSAVVLGALRDSDGQLAINVGKGSLGLTNAETINATSLTLGADSKMVFTADPSANNGAGANTHLVVSGSANIASGAQIGLRLTSLLSAPTSYTVITAGSLTAGTINQDLLGGTPYLYVASSRTDSNNVYLDVRRRTAAEIGMNATQASAYDATFAALGKDTAIANAFLSQSTKDGLLGLYDQMTPDQGEGFFAALQDVNHAISTATAFRPDPGDRYGPDSLWIQEINTLVRRDTDDTMGSDTQAFGFVGGYEAMGDAGGALGLTLAYVSVEEHDIAAKVGEQTTGNFVQLGAYWRRSIGGWRMNVGGGGGYGWYDGDRTFNSGDLNGDGAADVQRRNSAKWNGYTFNAYAGTAYEAKFARRYFVRPEAYLNYLYLDEGARNEKGGGPTATPNAENGFDQNRQKRKSDSLTGDVGVVFGADYGRDLWWRPEVRVGYRQTLAGKLGDTVYSFAYSGAPVTTLAAADDKDGAVTLGFALRAGTPMSYLALEANAEAAKKQKRYNLKLTGRAMF</sequence>
<reference evidence="4 5" key="1">
    <citation type="submission" date="2023-07" db="EMBL/GenBank/DDBJ databases">
        <title>Sorghum-associated microbial communities from plants grown in Nebraska, USA.</title>
        <authorList>
            <person name="Schachtman D."/>
        </authorList>
    </citation>
    <scope>NUCLEOTIDE SEQUENCE [LARGE SCALE GENOMIC DNA]</scope>
    <source>
        <strain evidence="4 5">DS2154</strain>
    </source>
</reference>
<dbReference type="Proteomes" id="UP001262754">
    <property type="component" value="Unassembled WGS sequence"/>
</dbReference>
<dbReference type="Gene3D" id="2.40.128.130">
    <property type="entry name" value="Autotransporter beta-domain"/>
    <property type="match status" value="1"/>
</dbReference>
<feature type="region of interest" description="Disordered" evidence="1">
    <location>
        <begin position="968"/>
        <end position="993"/>
    </location>
</feature>
<dbReference type="EMBL" id="JAVDRL010000003">
    <property type="protein sequence ID" value="MDR6530505.1"/>
    <property type="molecule type" value="Genomic_DNA"/>
</dbReference>
<gene>
    <name evidence="4" type="ORF">J2800_001241</name>
</gene>
<evidence type="ECO:0000313" key="4">
    <source>
        <dbReference type="EMBL" id="MDR6530505.1"/>
    </source>
</evidence>
<dbReference type="SUPFAM" id="SSF103515">
    <property type="entry name" value="Autotransporter"/>
    <property type="match status" value="1"/>
</dbReference>
<dbReference type="RefSeq" id="WP_163233279.1">
    <property type="nucleotide sequence ID" value="NZ_BMLD01000008.1"/>
</dbReference>
<evidence type="ECO:0000256" key="2">
    <source>
        <dbReference type="SAM" id="SignalP"/>
    </source>
</evidence>
<feature type="chain" id="PRO_5047021973" description="Autotransporter domain-containing protein" evidence="2">
    <location>
        <begin position="25"/>
        <end position="1097"/>
    </location>
</feature>
<evidence type="ECO:0000259" key="3">
    <source>
        <dbReference type="PROSITE" id="PS51208"/>
    </source>
</evidence>
<accession>A0ABU1MXC2</accession>
<keyword evidence="5" id="KW-1185">Reference proteome</keyword>
<proteinExistence type="predicted"/>
<feature type="signal peptide" evidence="2">
    <location>
        <begin position="1"/>
        <end position="24"/>
    </location>
</feature>
<protein>
    <recommendedName>
        <fullName evidence="3">Autotransporter domain-containing protein</fullName>
    </recommendedName>
</protein>
<dbReference type="Pfam" id="PF03797">
    <property type="entry name" value="Autotransporter"/>
    <property type="match status" value="1"/>
</dbReference>
<dbReference type="SMART" id="SM00869">
    <property type="entry name" value="Autotransporter"/>
    <property type="match status" value="1"/>
</dbReference>
<dbReference type="InterPro" id="IPR005546">
    <property type="entry name" value="Autotransporte_beta"/>
</dbReference>
<dbReference type="PROSITE" id="PS51208">
    <property type="entry name" value="AUTOTRANSPORTER"/>
    <property type="match status" value="1"/>
</dbReference>
<comment type="caution">
    <text evidence="4">The sequence shown here is derived from an EMBL/GenBank/DDBJ whole genome shotgun (WGS) entry which is preliminary data.</text>
</comment>
<evidence type="ECO:0000313" key="5">
    <source>
        <dbReference type="Proteomes" id="UP001262754"/>
    </source>
</evidence>
<feature type="compositionally biased region" description="Polar residues" evidence="1">
    <location>
        <begin position="976"/>
        <end position="986"/>
    </location>
</feature>
<evidence type="ECO:0000256" key="1">
    <source>
        <dbReference type="SAM" id="MobiDB-lite"/>
    </source>
</evidence>